<feature type="region of interest" description="Disordered" evidence="10">
    <location>
        <begin position="1"/>
        <end position="23"/>
    </location>
</feature>
<keyword evidence="7" id="KW-0407">Ion channel</keyword>
<feature type="repeat" description="ANK" evidence="8">
    <location>
        <begin position="523"/>
        <end position="548"/>
    </location>
</feature>
<dbReference type="InterPro" id="IPR002110">
    <property type="entry name" value="Ankyrin_rpt"/>
</dbReference>
<keyword evidence="1" id="KW-0813">Transport</keyword>
<feature type="repeat" description="ANK" evidence="8">
    <location>
        <begin position="127"/>
        <end position="159"/>
    </location>
</feature>
<dbReference type="PANTHER" id="PTHR47143">
    <property type="entry name" value="TRANSIENT RECEPTOR POTENTIAL CATION CHANNEL PROTEIN PAINLESS"/>
    <property type="match status" value="1"/>
</dbReference>
<feature type="transmembrane region" description="Helical" evidence="11">
    <location>
        <begin position="853"/>
        <end position="876"/>
    </location>
</feature>
<evidence type="ECO:0000256" key="10">
    <source>
        <dbReference type="SAM" id="MobiDB-lite"/>
    </source>
</evidence>
<reference evidence="12" key="2">
    <citation type="submission" date="2017-05" db="UniProtKB">
        <authorList>
            <consortium name="EnsemblMetazoa"/>
        </authorList>
    </citation>
    <scope>IDENTIFICATION</scope>
</reference>
<dbReference type="Gene3D" id="1.10.287.70">
    <property type="match status" value="1"/>
</dbReference>
<feature type="transmembrane region" description="Helical" evidence="11">
    <location>
        <begin position="1021"/>
        <end position="1046"/>
    </location>
</feature>
<dbReference type="PROSITE" id="PS50088">
    <property type="entry name" value="ANK_REPEAT"/>
    <property type="match status" value="7"/>
</dbReference>
<dbReference type="OMA" id="HWATEKN"/>
<keyword evidence="9" id="KW-0175">Coiled coil</keyword>
<proteinExistence type="predicted"/>
<feature type="repeat" description="ANK" evidence="8">
    <location>
        <begin position="279"/>
        <end position="311"/>
    </location>
</feature>
<evidence type="ECO:0000256" key="1">
    <source>
        <dbReference type="ARBA" id="ARBA00022448"/>
    </source>
</evidence>
<feature type="coiled-coil region" evidence="9">
    <location>
        <begin position="1125"/>
        <end position="1159"/>
    </location>
</feature>
<dbReference type="PANTHER" id="PTHR47143:SF1">
    <property type="entry name" value="ION_TRANS DOMAIN-CONTAINING PROTEIN"/>
    <property type="match status" value="1"/>
</dbReference>
<feature type="repeat" description="ANK" evidence="8">
    <location>
        <begin position="347"/>
        <end position="380"/>
    </location>
</feature>
<dbReference type="EnsemblMetazoa" id="Aqu2.1.37153_001">
    <property type="protein sequence ID" value="Aqu2.1.37153_001"/>
    <property type="gene ID" value="Aqu2.1.37153"/>
</dbReference>
<evidence type="ECO:0000256" key="7">
    <source>
        <dbReference type="ARBA" id="ARBA00023303"/>
    </source>
</evidence>
<feature type="repeat" description="ANK" evidence="8">
    <location>
        <begin position="94"/>
        <end position="126"/>
    </location>
</feature>
<feature type="compositionally biased region" description="Polar residues" evidence="10">
    <location>
        <begin position="13"/>
        <end position="23"/>
    </location>
</feature>
<feature type="repeat" description="ANK" evidence="8">
    <location>
        <begin position="589"/>
        <end position="621"/>
    </location>
</feature>
<organism evidence="12">
    <name type="scientific">Amphimedon queenslandica</name>
    <name type="common">Sponge</name>
    <dbReference type="NCBI Taxonomy" id="400682"/>
    <lineage>
        <taxon>Eukaryota</taxon>
        <taxon>Metazoa</taxon>
        <taxon>Porifera</taxon>
        <taxon>Demospongiae</taxon>
        <taxon>Heteroscleromorpha</taxon>
        <taxon>Haplosclerida</taxon>
        <taxon>Niphatidae</taxon>
        <taxon>Amphimedon</taxon>
    </lineage>
</organism>
<evidence type="ECO:0000256" key="4">
    <source>
        <dbReference type="ARBA" id="ARBA00023043"/>
    </source>
</evidence>
<evidence type="ECO:0000256" key="8">
    <source>
        <dbReference type="PROSITE-ProRule" id="PRU00023"/>
    </source>
</evidence>
<dbReference type="InterPro" id="IPR036770">
    <property type="entry name" value="Ankyrin_rpt-contain_sf"/>
</dbReference>
<keyword evidence="4 8" id="KW-0040">ANK repeat</keyword>
<dbReference type="GO" id="GO:1902495">
    <property type="term" value="C:transmembrane transporter complex"/>
    <property type="evidence" value="ECO:0007669"/>
    <property type="project" value="TreeGrafter"/>
</dbReference>
<feature type="transmembrane region" description="Helical" evidence="11">
    <location>
        <begin position="912"/>
        <end position="936"/>
    </location>
</feature>
<keyword evidence="5" id="KW-0406">Ion transport</keyword>
<feature type="transmembrane region" description="Helical" evidence="11">
    <location>
        <begin position="797"/>
        <end position="819"/>
    </location>
</feature>
<dbReference type="eggNOG" id="KOG0510">
    <property type="taxonomic scope" value="Eukaryota"/>
</dbReference>
<evidence type="ECO:0000256" key="5">
    <source>
        <dbReference type="ARBA" id="ARBA00023065"/>
    </source>
</evidence>
<keyword evidence="6" id="KW-0325">Glycoprotein</keyword>
<evidence type="ECO:0000313" key="13">
    <source>
        <dbReference type="Proteomes" id="UP000007879"/>
    </source>
</evidence>
<dbReference type="AlphaFoldDB" id="A0A1X7VAZ0"/>
<dbReference type="GO" id="GO:0022857">
    <property type="term" value="F:transmembrane transporter activity"/>
    <property type="evidence" value="ECO:0007669"/>
    <property type="project" value="TreeGrafter"/>
</dbReference>
<dbReference type="SMART" id="SM00248">
    <property type="entry name" value="ANK"/>
    <property type="match status" value="16"/>
</dbReference>
<keyword evidence="3" id="KW-0677">Repeat</keyword>
<evidence type="ECO:0000256" key="3">
    <source>
        <dbReference type="ARBA" id="ARBA00022737"/>
    </source>
</evidence>
<dbReference type="KEGG" id="aqu:105312063"/>
<feature type="repeat" description="ANK" evidence="8">
    <location>
        <begin position="487"/>
        <end position="519"/>
    </location>
</feature>
<keyword evidence="11" id="KW-1133">Transmembrane helix</keyword>
<dbReference type="SUPFAM" id="SSF48403">
    <property type="entry name" value="Ankyrin repeat"/>
    <property type="match status" value="2"/>
</dbReference>
<feature type="transmembrane region" description="Helical" evidence="11">
    <location>
        <begin position="956"/>
        <end position="978"/>
    </location>
</feature>
<dbReference type="InParanoid" id="A0A1X7VAZ0"/>
<dbReference type="PROSITE" id="PS50297">
    <property type="entry name" value="ANK_REP_REGION"/>
    <property type="match status" value="5"/>
</dbReference>
<dbReference type="GO" id="GO:0034220">
    <property type="term" value="P:monoatomic ion transmembrane transport"/>
    <property type="evidence" value="ECO:0007669"/>
    <property type="project" value="UniProtKB-KW"/>
</dbReference>
<accession>A0A1X7VAZ0</accession>
<sequence length="1167" mass="131472">MAAKEESDAPVPSSGTSLDFPSTARIVTNWQQQAKGVRKKRSRQSSKEFSEELIHLASEYDNKSPHELAFEGELSILRTRIDTFGLSLKTRGAKGETLLHSATSGNQIDTMLYLIESGVPLNAVDKEGNTALHVAVINQCIESVHILINNNADDTICNVNQDAPLHIAVRSANKHLVEAFLEHTNIDIVVPGYRKRTPLHIAAEFDYVDIVDAFNNCSLAVQAFKDKNSFRLCAADEDKLTPIHFAARCGSSKVLDFMIQNCSRHGYPVELILQFLDEENSTPMHAAIDAGHLNIVKVLLKYGASPTVVNGDQIPPIHLACYQGRIDIVQAMIEHCGRDIVFSTCSDGQTPLHWAARSIHGGQVINYLVQQGANPKLVSRDGNTALHAAIMHNSLESTQEILAVDKCISSICDNAGRNIVHLAVLRKRKAILHYLLNDSPCAKDLVSQQDNKKCTPLHYALTDSLGDYVSMLVTAMQPHIPHVKDDSGLNYLHLAARSGNWKALRILLNSSFASNMLNEVSSIGATPLHEAAMQGHLQCIEILLSAGAMLHKCYYGYTPFHGAIYKGHYECAKVLFEAHPFQKNMLSDKGESALHLAVASGSPKVLKLCLDLDIPITRKSNNNTFLDEIIKSGNVIAARTVIKHDRWHECLDFPVCESRPHYFIQLIQTMPEIAEEVLDRCHQKGLQPKEHIEYFERFDFKYLRLDNNNVEPGRNDDIEKNEEKVPLFEENDGDMMQSLNIKYKSKHSENLAVAFATRSYSSMEVLKRMLAFNRVSLLTHPVVRQYLKIKWRGYGRIIYGTHMFFFVLQVLLLSSFVILTPPPRLNITDVTLEVISSASNATLLTEITTSSTVIRFITLAICFIDTMIWLGNVFSLRLRAVNILKHELIWMEGLTIGSTYAFLIPWKFHTFGFAFVFWQAGAIAIFSGWFSIGLFLKPFDLFGVYVTMFLEVLSSLFKALLVASLFIIAFAFALFILVGDIPPFGSIGDSFFTTFSYLLGEINYEVYVRRSDNDSLAHSGLTYIFVLLSAAILAVAVMNLLIGLAVGDIETIRRNALLKQRSTEVRIFTRIEPWLPKFVIRRYDKRFHNISPNKPVSVIRKIWRYFWRTLKSSDEGEAPNLEKILERQQLYINCLQQEIAQAKKLHQQQHEELKDLLETIVHQRSDD</sequence>
<keyword evidence="13" id="KW-1185">Reference proteome</keyword>
<evidence type="ECO:0000256" key="9">
    <source>
        <dbReference type="SAM" id="Coils"/>
    </source>
</evidence>
<evidence type="ECO:0000256" key="2">
    <source>
        <dbReference type="ARBA" id="ARBA00022606"/>
    </source>
</evidence>
<gene>
    <name evidence="12" type="primary">105312063</name>
</gene>
<dbReference type="Gene3D" id="1.25.40.20">
    <property type="entry name" value="Ankyrin repeat-containing domain"/>
    <property type="match status" value="4"/>
</dbReference>
<name>A0A1X7VAZ0_AMPQE</name>
<evidence type="ECO:0000256" key="11">
    <source>
        <dbReference type="SAM" id="Phobius"/>
    </source>
</evidence>
<dbReference type="EnsemblMetazoa" id="XM_011404408.2">
    <property type="protein sequence ID" value="XP_011402710.1"/>
    <property type="gene ID" value="LOC105312063"/>
</dbReference>
<keyword evidence="11" id="KW-0472">Membrane</keyword>
<keyword evidence="2" id="KW-0716">Sensory transduction</keyword>
<dbReference type="OrthoDB" id="1661883at2759"/>
<dbReference type="Proteomes" id="UP000007879">
    <property type="component" value="Unassembled WGS sequence"/>
</dbReference>
<dbReference type="InterPro" id="IPR052076">
    <property type="entry name" value="TRP_cation_channel"/>
</dbReference>
<keyword evidence="11" id="KW-0812">Transmembrane</keyword>
<protein>
    <submittedName>
        <fullName evidence="12">Uncharacterized protein</fullName>
    </submittedName>
</protein>
<reference evidence="13" key="1">
    <citation type="journal article" date="2010" name="Nature">
        <title>The Amphimedon queenslandica genome and the evolution of animal complexity.</title>
        <authorList>
            <person name="Srivastava M."/>
            <person name="Simakov O."/>
            <person name="Chapman J."/>
            <person name="Fahey B."/>
            <person name="Gauthier M.E."/>
            <person name="Mitros T."/>
            <person name="Richards G.S."/>
            <person name="Conaco C."/>
            <person name="Dacre M."/>
            <person name="Hellsten U."/>
            <person name="Larroux C."/>
            <person name="Putnam N.H."/>
            <person name="Stanke M."/>
            <person name="Adamska M."/>
            <person name="Darling A."/>
            <person name="Degnan S.M."/>
            <person name="Oakley T.H."/>
            <person name="Plachetzki D.C."/>
            <person name="Zhai Y."/>
            <person name="Adamski M."/>
            <person name="Calcino A."/>
            <person name="Cummins S.F."/>
            <person name="Goodstein D.M."/>
            <person name="Harris C."/>
            <person name="Jackson D.J."/>
            <person name="Leys S.P."/>
            <person name="Shu S."/>
            <person name="Woodcroft B.J."/>
            <person name="Vervoort M."/>
            <person name="Kosik K.S."/>
            <person name="Manning G."/>
            <person name="Degnan B.M."/>
            <person name="Rokhsar D.S."/>
        </authorList>
    </citation>
    <scope>NUCLEOTIDE SEQUENCE [LARGE SCALE GENOMIC DNA]</scope>
</reference>
<evidence type="ECO:0000313" key="12">
    <source>
        <dbReference type="EnsemblMetazoa" id="Aqu2.1.37153_001"/>
    </source>
</evidence>
<dbReference type="Pfam" id="PF12796">
    <property type="entry name" value="Ank_2"/>
    <property type="match status" value="4"/>
</dbReference>
<evidence type="ECO:0000256" key="6">
    <source>
        <dbReference type="ARBA" id="ARBA00023180"/>
    </source>
</evidence>